<reference evidence="7" key="1">
    <citation type="submission" date="2020-08" db="EMBL/GenBank/DDBJ databases">
        <title>Multicomponent nature underlies the extraordinary mechanical properties of spider dragline silk.</title>
        <authorList>
            <person name="Kono N."/>
            <person name="Nakamura H."/>
            <person name="Mori M."/>
            <person name="Yoshida Y."/>
            <person name="Ohtoshi R."/>
            <person name="Malay A.D."/>
            <person name="Moran D.A.P."/>
            <person name="Tomita M."/>
            <person name="Numata K."/>
            <person name="Arakawa K."/>
        </authorList>
    </citation>
    <scope>NUCLEOTIDE SEQUENCE</scope>
</reference>
<name>A0A8X6X4N4_9ARAC</name>
<evidence type="ECO:0000256" key="5">
    <source>
        <dbReference type="PROSITE-ProRule" id="PRU00076"/>
    </source>
</evidence>
<dbReference type="Proteomes" id="UP000886998">
    <property type="component" value="Unassembled WGS sequence"/>
</dbReference>
<feature type="domain" description="EGF-like" evidence="6">
    <location>
        <begin position="31"/>
        <end position="66"/>
    </location>
</feature>
<feature type="disulfide bond" evidence="5">
    <location>
        <begin position="334"/>
        <end position="343"/>
    </location>
</feature>
<feature type="disulfide bond" evidence="5">
    <location>
        <begin position="56"/>
        <end position="65"/>
    </location>
</feature>
<evidence type="ECO:0000256" key="1">
    <source>
        <dbReference type="ARBA" id="ARBA00022536"/>
    </source>
</evidence>
<evidence type="ECO:0000313" key="7">
    <source>
        <dbReference type="EMBL" id="GFY45371.1"/>
    </source>
</evidence>
<evidence type="ECO:0000313" key="8">
    <source>
        <dbReference type="Proteomes" id="UP000886998"/>
    </source>
</evidence>
<dbReference type="SMART" id="SM00181">
    <property type="entry name" value="EGF"/>
    <property type="match status" value="5"/>
</dbReference>
<dbReference type="FunFam" id="2.170.300.10:FF:000002">
    <property type="entry name" value="Multiple epidermal growth factor-like domains 10"/>
    <property type="match status" value="1"/>
</dbReference>
<comment type="caution">
    <text evidence="7">The sequence shown here is derived from an EMBL/GenBank/DDBJ whole genome shotgun (WGS) entry which is preliminary data.</text>
</comment>
<dbReference type="InterPro" id="IPR002049">
    <property type="entry name" value="LE_dom"/>
</dbReference>
<evidence type="ECO:0000256" key="3">
    <source>
        <dbReference type="ARBA" id="ARBA00022737"/>
    </source>
</evidence>
<dbReference type="InterPro" id="IPR000742">
    <property type="entry name" value="EGF"/>
</dbReference>
<organism evidence="7 8">
    <name type="scientific">Trichonephila inaurata madagascariensis</name>
    <dbReference type="NCBI Taxonomy" id="2747483"/>
    <lineage>
        <taxon>Eukaryota</taxon>
        <taxon>Metazoa</taxon>
        <taxon>Ecdysozoa</taxon>
        <taxon>Arthropoda</taxon>
        <taxon>Chelicerata</taxon>
        <taxon>Arachnida</taxon>
        <taxon>Araneae</taxon>
        <taxon>Araneomorphae</taxon>
        <taxon>Entelegynae</taxon>
        <taxon>Araneoidea</taxon>
        <taxon>Nephilidae</taxon>
        <taxon>Trichonephila</taxon>
        <taxon>Trichonephila inaurata</taxon>
    </lineage>
</organism>
<dbReference type="PROSITE" id="PS50026">
    <property type="entry name" value="EGF_3"/>
    <property type="match status" value="3"/>
</dbReference>
<evidence type="ECO:0000256" key="2">
    <source>
        <dbReference type="ARBA" id="ARBA00022729"/>
    </source>
</evidence>
<dbReference type="PANTHER" id="PTHR24043:SF8">
    <property type="entry name" value="EGF-LIKE DOMAIN-CONTAINING PROTEIN"/>
    <property type="match status" value="1"/>
</dbReference>
<keyword evidence="8" id="KW-1185">Reference proteome</keyword>
<dbReference type="PRINTS" id="PR00011">
    <property type="entry name" value="EGFLAMININ"/>
</dbReference>
<keyword evidence="4 5" id="KW-1015">Disulfide bond</keyword>
<sequence length="403" mass="44188">MKRYNSVNGRCNYKSGYAGKICNETCSPDRWGLNCSRKCSCKNGAVCHPVNGTCICTAGWRGKRCDIQCPKGKYGVNCAKKCDCLNRAKCNHINGTCICSEGFTGTRCEQICPSGSWGKNCLSNCTCQNGAVCLPETGYCDCLSGWKGHSCEIPCDEGTYGYFCSKKCNCWENTICDKVEGCVCSLEYTGLMCNESCSNGTWGKIARIIVHVKMVLNVIRSMETVCAQMVGKVIDVIFLAKLEFLENSAKKKGIAWAMQSVIGELDFATALKVILKQSWMAYWNPSSKYKKIFPRMHFCCDQVCKKGLWGVNCGNKCECLNEGDCSPFNGTCICPLGFTGSRCESICNPGFFGINCSNKCECSSDCSCHHVAGTCSCEPEKTEANCNVTFDDKICSHHNCSCL</sequence>
<accession>A0A8X6X4N4</accession>
<dbReference type="GO" id="GO:0005044">
    <property type="term" value="F:scavenger receptor activity"/>
    <property type="evidence" value="ECO:0007669"/>
    <property type="project" value="InterPro"/>
</dbReference>
<comment type="caution">
    <text evidence="5">Lacks conserved residue(s) required for the propagation of feature annotation.</text>
</comment>
<dbReference type="InterPro" id="IPR042635">
    <property type="entry name" value="MEGF10/SREC1/2-like"/>
</dbReference>
<evidence type="ECO:0000259" key="6">
    <source>
        <dbReference type="PROSITE" id="PS50026"/>
    </source>
</evidence>
<dbReference type="Gene3D" id="2.170.300.10">
    <property type="entry name" value="Tie2 ligand-binding domain superfamily"/>
    <property type="match status" value="2"/>
</dbReference>
<evidence type="ECO:0000256" key="4">
    <source>
        <dbReference type="ARBA" id="ARBA00023157"/>
    </source>
</evidence>
<feature type="domain" description="EGF-like" evidence="6">
    <location>
        <begin position="74"/>
        <end position="109"/>
    </location>
</feature>
<dbReference type="EMBL" id="BMAV01004814">
    <property type="protein sequence ID" value="GFY45371.1"/>
    <property type="molecule type" value="Genomic_DNA"/>
</dbReference>
<feature type="disulfide bond" evidence="5">
    <location>
        <begin position="99"/>
        <end position="108"/>
    </location>
</feature>
<keyword evidence="3" id="KW-0677">Repeat</keyword>
<dbReference type="PROSITE" id="PS00652">
    <property type="entry name" value="TNFR_NGFR_1"/>
    <property type="match status" value="1"/>
</dbReference>
<gene>
    <name evidence="7" type="ORF">TNIN_359231</name>
</gene>
<dbReference type="Pfam" id="PF00053">
    <property type="entry name" value="EGF_laminin"/>
    <property type="match status" value="2"/>
</dbReference>
<proteinExistence type="predicted"/>
<keyword evidence="1 5" id="KW-0245">EGF-like domain</keyword>
<dbReference type="Gene3D" id="2.10.25.10">
    <property type="entry name" value="Laminin"/>
    <property type="match status" value="1"/>
</dbReference>
<dbReference type="PROSITE" id="PS00022">
    <property type="entry name" value="EGF_1"/>
    <property type="match status" value="4"/>
</dbReference>
<dbReference type="OrthoDB" id="6433807at2759"/>
<feature type="domain" description="EGF-like" evidence="6">
    <location>
        <begin position="314"/>
        <end position="344"/>
    </location>
</feature>
<protein>
    <recommendedName>
        <fullName evidence="6">EGF-like domain-containing protein</fullName>
    </recommendedName>
</protein>
<dbReference type="AlphaFoldDB" id="A0A8X6X4N4"/>
<dbReference type="SMART" id="SM00180">
    <property type="entry name" value="EGF_Lam"/>
    <property type="match status" value="5"/>
</dbReference>
<dbReference type="PANTHER" id="PTHR24043">
    <property type="entry name" value="SCAVENGER RECEPTOR CLASS F"/>
    <property type="match status" value="1"/>
</dbReference>
<dbReference type="InterPro" id="IPR001368">
    <property type="entry name" value="TNFR/NGFR_Cys_rich_reg"/>
</dbReference>
<keyword evidence="2" id="KW-0732">Signal</keyword>